<dbReference type="PANTHER" id="PTHR46696">
    <property type="entry name" value="P450, PUTATIVE (EUROFUNG)-RELATED"/>
    <property type="match status" value="1"/>
</dbReference>
<comment type="function">
    <text evidence="8">Involved in the coupling of aromatic side chains of the heptapeptide of vancomycin.</text>
</comment>
<organism evidence="11 12">
    <name type="scientific">Amycolatopsis pithecellobii</name>
    <dbReference type="NCBI Taxonomy" id="664692"/>
    <lineage>
        <taxon>Bacteria</taxon>
        <taxon>Bacillati</taxon>
        <taxon>Actinomycetota</taxon>
        <taxon>Actinomycetes</taxon>
        <taxon>Pseudonocardiales</taxon>
        <taxon>Pseudonocardiaceae</taxon>
        <taxon>Amycolatopsis</taxon>
    </lineage>
</organism>
<feature type="region of interest" description="Disordered" evidence="10">
    <location>
        <begin position="1"/>
        <end position="20"/>
    </location>
</feature>
<dbReference type="OrthoDB" id="3664945at2"/>
<dbReference type="FunFam" id="1.10.630.10:FF:000018">
    <property type="entry name" value="Cytochrome P450 monooxygenase"/>
    <property type="match status" value="1"/>
</dbReference>
<evidence type="ECO:0000256" key="9">
    <source>
        <dbReference type="RuleBase" id="RU000461"/>
    </source>
</evidence>
<protein>
    <submittedName>
        <fullName evidence="11">Cytochrome P450</fullName>
    </submittedName>
</protein>
<name>A0A6N7ZC88_9PSEU</name>
<dbReference type="InterPro" id="IPR017972">
    <property type="entry name" value="Cyt_P450_CS"/>
</dbReference>
<reference evidence="11 12" key="1">
    <citation type="submission" date="2019-11" db="EMBL/GenBank/DDBJ databases">
        <title>Draft genome of Amycolatopsis RM579.</title>
        <authorList>
            <person name="Duangmal K."/>
            <person name="Mingma R."/>
        </authorList>
    </citation>
    <scope>NUCLEOTIDE SEQUENCE [LARGE SCALE GENOMIC DNA]</scope>
    <source>
        <strain evidence="11 12">RM579</strain>
    </source>
</reference>
<evidence type="ECO:0000256" key="4">
    <source>
        <dbReference type="ARBA" id="ARBA00022723"/>
    </source>
</evidence>
<proteinExistence type="inferred from homology"/>
<sequence length="391" mass="43788">MTTVSPLPMTRSCPYAPPEAHTQLREEEPVSRILLPDGREAWAVARHDLIRSMLTDPRFSSNRKNPNYPTLRPVVSRELVPLSLISMDPPRHGPARRAVVGEFTVKRMAALRPRIQQIVDDHIDAMLAGPKPVDLVPALSLPVPSLVICELLGVPYSDHEFFQSRTATMLRQTIPQEERSQATSELVQYLDELVSRKEREPSDDLLGRQVAKGDSHEDLVGLAFLLLLAGHETTANMISLGTVTLLDHPESLAAIRDDPEKIPNAVEEMLRFYTIAEFANSRVTVEDVELGGVLIPKGSPVFSLSNAANRDPEAFERPEEFDIDRGARHHIAFGFGAHQCLGQNLARMELQIVFETLFRRIPDLKIAVPSDELKYKDDGLIYGMYELPVTW</sequence>
<evidence type="ECO:0000256" key="8">
    <source>
        <dbReference type="ARBA" id="ARBA00055433"/>
    </source>
</evidence>
<keyword evidence="5 9" id="KW-0560">Oxidoreductase</keyword>
<keyword evidence="6 9" id="KW-0408">Iron</keyword>
<dbReference type="GO" id="GO:0005506">
    <property type="term" value="F:iron ion binding"/>
    <property type="evidence" value="ECO:0007669"/>
    <property type="project" value="InterPro"/>
</dbReference>
<dbReference type="PRINTS" id="PR00385">
    <property type="entry name" value="P450"/>
</dbReference>
<comment type="caution">
    <text evidence="11">The sequence shown here is derived from an EMBL/GenBank/DDBJ whole genome shotgun (WGS) entry which is preliminary data.</text>
</comment>
<dbReference type="PRINTS" id="PR00359">
    <property type="entry name" value="BP450"/>
</dbReference>
<evidence type="ECO:0000256" key="7">
    <source>
        <dbReference type="ARBA" id="ARBA00023033"/>
    </source>
</evidence>
<keyword evidence="12" id="KW-1185">Reference proteome</keyword>
<gene>
    <name evidence="11" type="ORF">GKO32_35950</name>
</gene>
<keyword evidence="4 9" id="KW-0479">Metal-binding</keyword>
<accession>A0A6N7ZC88</accession>
<evidence type="ECO:0000256" key="1">
    <source>
        <dbReference type="ARBA" id="ARBA00004660"/>
    </source>
</evidence>
<dbReference type="EMBL" id="WMBA01000099">
    <property type="protein sequence ID" value="MTD59338.1"/>
    <property type="molecule type" value="Genomic_DNA"/>
</dbReference>
<comment type="similarity">
    <text evidence="2 9">Belongs to the cytochrome P450 family.</text>
</comment>
<dbReference type="CDD" id="cd11030">
    <property type="entry name" value="CYP105-like"/>
    <property type="match status" value="1"/>
</dbReference>
<dbReference type="InterPro" id="IPR001128">
    <property type="entry name" value="Cyt_P450"/>
</dbReference>
<evidence type="ECO:0000256" key="5">
    <source>
        <dbReference type="ARBA" id="ARBA00023002"/>
    </source>
</evidence>
<evidence type="ECO:0000256" key="6">
    <source>
        <dbReference type="ARBA" id="ARBA00023004"/>
    </source>
</evidence>
<dbReference type="SUPFAM" id="SSF48264">
    <property type="entry name" value="Cytochrome P450"/>
    <property type="match status" value="1"/>
</dbReference>
<dbReference type="InterPro" id="IPR036396">
    <property type="entry name" value="Cyt_P450_sf"/>
</dbReference>
<dbReference type="AlphaFoldDB" id="A0A6N7ZC88"/>
<keyword evidence="3 9" id="KW-0349">Heme</keyword>
<dbReference type="PROSITE" id="PS00086">
    <property type="entry name" value="CYTOCHROME_P450"/>
    <property type="match status" value="1"/>
</dbReference>
<dbReference type="Pfam" id="PF00067">
    <property type="entry name" value="p450"/>
    <property type="match status" value="1"/>
</dbReference>
<keyword evidence="7 9" id="KW-0503">Monooxygenase</keyword>
<comment type="pathway">
    <text evidence="1">Antibiotic biosynthesis; vancomycin biosynthesis.</text>
</comment>
<dbReference type="InterPro" id="IPR002397">
    <property type="entry name" value="Cyt_P450_B"/>
</dbReference>
<evidence type="ECO:0000256" key="2">
    <source>
        <dbReference type="ARBA" id="ARBA00010617"/>
    </source>
</evidence>
<evidence type="ECO:0000313" key="11">
    <source>
        <dbReference type="EMBL" id="MTD59338.1"/>
    </source>
</evidence>
<dbReference type="Proteomes" id="UP000440096">
    <property type="component" value="Unassembled WGS sequence"/>
</dbReference>
<dbReference type="Gene3D" id="1.10.630.10">
    <property type="entry name" value="Cytochrome P450"/>
    <property type="match status" value="1"/>
</dbReference>
<dbReference type="PANTHER" id="PTHR46696:SF1">
    <property type="entry name" value="CYTOCHROME P450 YJIB-RELATED"/>
    <property type="match status" value="1"/>
</dbReference>
<dbReference type="GO" id="GO:0004497">
    <property type="term" value="F:monooxygenase activity"/>
    <property type="evidence" value="ECO:0007669"/>
    <property type="project" value="UniProtKB-KW"/>
</dbReference>
<evidence type="ECO:0000256" key="3">
    <source>
        <dbReference type="ARBA" id="ARBA00022617"/>
    </source>
</evidence>
<dbReference type="GO" id="GO:0016705">
    <property type="term" value="F:oxidoreductase activity, acting on paired donors, with incorporation or reduction of molecular oxygen"/>
    <property type="evidence" value="ECO:0007669"/>
    <property type="project" value="InterPro"/>
</dbReference>
<evidence type="ECO:0000313" key="12">
    <source>
        <dbReference type="Proteomes" id="UP000440096"/>
    </source>
</evidence>
<evidence type="ECO:0000256" key="10">
    <source>
        <dbReference type="SAM" id="MobiDB-lite"/>
    </source>
</evidence>
<dbReference type="RefSeq" id="WP_154761382.1">
    <property type="nucleotide sequence ID" value="NZ_WMBA01000099.1"/>
</dbReference>
<dbReference type="GO" id="GO:0020037">
    <property type="term" value="F:heme binding"/>
    <property type="evidence" value="ECO:0007669"/>
    <property type="project" value="InterPro"/>
</dbReference>